<gene>
    <name evidence="2" type="primary">fusB</name>
    <name evidence="2" type="ORF">AGA_576</name>
</gene>
<dbReference type="STRING" id="431306.AGA_576"/>
<evidence type="ECO:0008006" key="4">
    <source>
        <dbReference type="Google" id="ProtNLM"/>
    </source>
</evidence>
<evidence type="ECO:0000256" key="1">
    <source>
        <dbReference type="SAM" id="Phobius"/>
    </source>
</evidence>
<dbReference type="Proteomes" id="UP000068250">
    <property type="component" value="Chromosome I"/>
</dbReference>
<dbReference type="GO" id="GO:0005886">
    <property type="term" value="C:plasma membrane"/>
    <property type="evidence" value="ECO:0007669"/>
    <property type="project" value="InterPro"/>
</dbReference>
<feature type="transmembrane region" description="Helical" evidence="1">
    <location>
        <begin position="438"/>
        <end position="461"/>
    </location>
</feature>
<keyword evidence="1" id="KW-0812">Transmembrane</keyword>
<feature type="transmembrane region" description="Helical" evidence="1">
    <location>
        <begin position="42"/>
        <end position="62"/>
    </location>
</feature>
<keyword evidence="1" id="KW-0472">Membrane</keyword>
<dbReference type="Pfam" id="PF04632">
    <property type="entry name" value="FUSC"/>
    <property type="match status" value="1"/>
</dbReference>
<feature type="transmembrane region" description="Helical" evidence="1">
    <location>
        <begin position="345"/>
        <end position="365"/>
    </location>
</feature>
<sequence length="672" mass="74571">MGRPDRVDGGAGYARQIHCQSAVAYVWHGGGDHLRHCPCGQYAAIAFAVYFLGCGGYWRVLLYWHPAARPGHHDQLPYSRYAGFGFYLRHYCAGWGCGAGPDLPYRHGPCHVHYAGHCGGNHYFLPVPVQAGPAGQKQARHQFCTGLGWRGTRSCAAAGGDRRAVANSPSVFTTIVGLSDQVEFAEVEMGEHQHEGDHARAALAAIAVLMSRGLDLGALLSMPESQGQEYQQVAGDVAQFLQTIPQRLSDDQPVAPVLRDLVALRATCTQLAATCLEQEMIAATHPPVDVAQESSLSREGQLLHKLGAILDELQQAIEQFEMSRNPLPHDHFRYPMKSYRDWRMAFTNSLRASVTIFGSGIIWITTGWTDGLTFMMFVSIVCALFSTLEQPALATQAFLHGTIFVVGMSGLLDLWIMAQPTIYETLALCLAVPMLVGGLAFAWPPLVLAAVAYNLFLPILIGPMNQGRMDEILYFNTALPLFLAMVFSMWMYRVFLPFDPDGLRWDLRVSILRRLRRLAQHRAAPPMTEVIGRGVDGFVRLASMTTDDRSTFVRDRYVSGVLSGMTIELNLLRLRAILARDILPDEARHATEAMMNRMRQFSGRYGGQYGRTARAAHLAVEYLTRMEQAETNLSVREEMLRALASLHVIETELKENQAFFDASSPYLDKAFS</sequence>
<feature type="transmembrane region" description="Helical" evidence="1">
    <location>
        <begin position="397"/>
        <end position="418"/>
    </location>
</feature>
<protein>
    <recommendedName>
        <fullName evidence="4">Fusaric acid resistance protein conserved region</fullName>
    </recommendedName>
</protein>
<name>A0A0U5F0G2_9PROT</name>
<dbReference type="AlphaFoldDB" id="A0A0U5F0G2"/>
<feature type="transmembrane region" description="Helical" evidence="1">
    <location>
        <begin position="371"/>
        <end position="388"/>
    </location>
</feature>
<evidence type="ECO:0000313" key="2">
    <source>
        <dbReference type="EMBL" id="CEF54089.1"/>
    </source>
</evidence>
<proteinExistence type="predicted"/>
<reference evidence="3" key="1">
    <citation type="submission" date="2014-09" db="EMBL/GenBank/DDBJ databases">
        <authorList>
            <person name="Illeghems K.G."/>
        </authorList>
    </citation>
    <scope>NUCLEOTIDE SEQUENCE [LARGE SCALE GENOMIC DNA]</scope>
    <source>
        <strain evidence="3">LMG 23848T</strain>
    </source>
</reference>
<dbReference type="EMBL" id="LN609302">
    <property type="protein sequence ID" value="CEF54089.1"/>
    <property type="molecule type" value="Genomic_DNA"/>
</dbReference>
<evidence type="ECO:0000313" key="3">
    <source>
        <dbReference type="Proteomes" id="UP000068250"/>
    </source>
</evidence>
<keyword evidence="1" id="KW-1133">Transmembrane helix</keyword>
<dbReference type="PATRIC" id="fig|431306.5.peg.553"/>
<accession>A0A0U5F0G2</accession>
<organism evidence="2 3">
    <name type="scientific">Acetobacter ghanensis</name>
    <dbReference type="NCBI Taxonomy" id="431306"/>
    <lineage>
        <taxon>Bacteria</taxon>
        <taxon>Pseudomonadati</taxon>
        <taxon>Pseudomonadota</taxon>
        <taxon>Alphaproteobacteria</taxon>
        <taxon>Acetobacterales</taxon>
        <taxon>Acetobacteraceae</taxon>
        <taxon>Acetobacter</taxon>
    </lineage>
</organism>
<feature type="transmembrane region" description="Helical" evidence="1">
    <location>
        <begin position="473"/>
        <end position="492"/>
    </location>
</feature>
<dbReference type="InterPro" id="IPR006726">
    <property type="entry name" value="PHBA_efflux_AaeB/fusaric-R"/>
</dbReference>
<dbReference type="GO" id="GO:0022857">
    <property type="term" value="F:transmembrane transporter activity"/>
    <property type="evidence" value="ECO:0007669"/>
    <property type="project" value="InterPro"/>
</dbReference>